<dbReference type="EMBL" id="JAJJMB010014022">
    <property type="protein sequence ID" value="KAI3863936.1"/>
    <property type="molecule type" value="Genomic_DNA"/>
</dbReference>
<dbReference type="NCBIfam" id="TIGR01640">
    <property type="entry name" value="F_box_assoc_1"/>
    <property type="match status" value="1"/>
</dbReference>
<dbReference type="InterPro" id="IPR013187">
    <property type="entry name" value="F-box-assoc_dom_typ3"/>
</dbReference>
<dbReference type="InterPro" id="IPR017451">
    <property type="entry name" value="F-box-assoc_interact_dom"/>
</dbReference>
<name>A0AAD4S5W3_9MAGN</name>
<dbReference type="AlphaFoldDB" id="A0AAD4S5W3"/>
<comment type="caution">
    <text evidence="2">The sequence shown here is derived from an EMBL/GenBank/DDBJ whole genome shotgun (WGS) entry which is preliminary data.</text>
</comment>
<evidence type="ECO:0000259" key="1">
    <source>
        <dbReference type="Pfam" id="PF08268"/>
    </source>
</evidence>
<sequence length="177" mass="20068">MVKKHVVGYCNGLVCLSKMIKNPSTYDIYSLSMPEVFSIFTPSVADGYVKFHGFGFDLITKEYKSVIIFNSSASVVVFKCIMVFTLGTRCWRKIEIPNPPRKLFGDDVYKAAISCSGVLYWRTTVGSRDKISFDLHSEKFQVLRIPSECIVSSTEQQHHAVIVHGIWSLKDHCVLYV</sequence>
<protein>
    <recommendedName>
        <fullName evidence="1">F-box associated beta-propeller type 3 domain-containing protein</fullName>
    </recommendedName>
</protein>
<organism evidence="2 3">
    <name type="scientific">Papaver atlanticum</name>
    <dbReference type="NCBI Taxonomy" id="357466"/>
    <lineage>
        <taxon>Eukaryota</taxon>
        <taxon>Viridiplantae</taxon>
        <taxon>Streptophyta</taxon>
        <taxon>Embryophyta</taxon>
        <taxon>Tracheophyta</taxon>
        <taxon>Spermatophyta</taxon>
        <taxon>Magnoliopsida</taxon>
        <taxon>Ranunculales</taxon>
        <taxon>Papaveraceae</taxon>
        <taxon>Papaveroideae</taxon>
        <taxon>Papaver</taxon>
    </lineage>
</organism>
<dbReference type="Pfam" id="PF08268">
    <property type="entry name" value="FBA_3"/>
    <property type="match status" value="1"/>
</dbReference>
<feature type="domain" description="F-box associated beta-propeller type 3" evidence="1">
    <location>
        <begin position="5"/>
        <end position="151"/>
    </location>
</feature>
<proteinExistence type="predicted"/>
<dbReference type="PANTHER" id="PTHR31111">
    <property type="entry name" value="BNAA05G37150D PROTEIN-RELATED"/>
    <property type="match status" value="1"/>
</dbReference>
<reference evidence="2" key="1">
    <citation type="submission" date="2022-04" db="EMBL/GenBank/DDBJ databases">
        <title>A functionally conserved STORR gene fusion in Papaver species that diverged 16.8 million years ago.</title>
        <authorList>
            <person name="Catania T."/>
        </authorList>
    </citation>
    <scope>NUCLEOTIDE SEQUENCE</scope>
    <source>
        <strain evidence="2">S-188037</strain>
    </source>
</reference>
<keyword evidence="3" id="KW-1185">Reference proteome</keyword>
<dbReference type="Proteomes" id="UP001202328">
    <property type="component" value="Unassembled WGS sequence"/>
</dbReference>
<gene>
    <name evidence="2" type="ORF">MKW98_031528</name>
</gene>
<evidence type="ECO:0000313" key="2">
    <source>
        <dbReference type="EMBL" id="KAI3863936.1"/>
    </source>
</evidence>
<accession>A0AAD4S5W3</accession>
<evidence type="ECO:0000313" key="3">
    <source>
        <dbReference type="Proteomes" id="UP001202328"/>
    </source>
</evidence>
<dbReference type="PANTHER" id="PTHR31111:SF136">
    <property type="entry name" value="F-BOX ASSOCIATED DOMAIN-CONTAINING PROTEIN"/>
    <property type="match status" value="1"/>
</dbReference>